<dbReference type="OrthoDB" id="9807558at2"/>
<dbReference type="SMART" id="SM00346">
    <property type="entry name" value="HTH_ICLR"/>
    <property type="match status" value="1"/>
</dbReference>
<proteinExistence type="predicted"/>
<dbReference type="GO" id="GO:0006071">
    <property type="term" value="P:glycerol metabolic process"/>
    <property type="evidence" value="ECO:0007669"/>
    <property type="project" value="UniProtKB-KW"/>
</dbReference>
<dbReference type="GO" id="GO:0045892">
    <property type="term" value="P:negative regulation of DNA-templated transcription"/>
    <property type="evidence" value="ECO:0007669"/>
    <property type="project" value="TreeGrafter"/>
</dbReference>
<dbReference type="EMBL" id="VLKF01000001">
    <property type="protein sequence ID" value="TWH74696.1"/>
    <property type="molecule type" value="Genomic_DNA"/>
</dbReference>
<dbReference type="InterPro" id="IPR050707">
    <property type="entry name" value="HTH_MetabolicPath_Reg"/>
</dbReference>
<dbReference type="InterPro" id="IPR012794">
    <property type="entry name" value="PcaR_PcaU"/>
</dbReference>
<dbReference type="SUPFAM" id="SSF55781">
    <property type="entry name" value="GAF domain-like"/>
    <property type="match status" value="1"/>
</dbReference>
<sequence length="279" mass="30384">MDGAGEDAPDDGAAEAPRGDWFVQSLERGFSVIKAFSADEPELTLSDIARRTGMTRAAARRFLLTLVDLGYVAVDDRRFRLRPRVLELGFTYLSMLRLPELAMPYLSELSRDIQETTSMAVLDGPDVVYVARVGGRRVMASGITVGSRLPAYATSHGRVLLAALPDDQLDAYLAGTELVRRTARTVTDPVVLRERVLATRERGWALLDQELEEGVTSLAMPVCGATGAVIASVNIGAHSSRHTPEHLEEVALPLMTDAVQQLERDLRLAGVRTPGHPLL</sequence>
<reference evidence="9 10" key="1">
    <citation type="submission" date="2019-07" db="EMBL/GenBank/DDBJ databases">
        <title>R&amp;d 2014.</title>
        <authorList>
            <person name="Klenk H.-P."/>
        </authorList>
    </citation>
    <scope>NUCLEOTIDE SEQUENCE [LARGE SCALE GENOMIC DNA]</scope>
    <source>
        <strain evidence="9 10">DSM 45764</strain>
    </source>
</reference>
<feature type="domain" description="IclR-ED" evidence="8">
    <location>
        <begin position="84"/>
        <end position="268"/>
    </location>
</feature>
<dbReference type="InterPro" id="IPR005471">
    <property type="entry name" value="Tscrpt_reg_IclR_N"/>
</dbReference>
<name>A0A562IV23_9ACTN</name>
<keyword evidence="2" id="KW-0805">Transcription regulation</keyword>
<dbReference type="Gene3D" id="1.10.10.10">
    <property type="entry name" value="Winged helix-like DNA-binding domain superfamily/Winged helix DNA-binding domain"/>
    <property type="match status" value="1"/>
</dbReference>
<evidence type="ECO:0000256" key="5">
    <source>
        <dbReference type="ARBA" id="ARBA00058938"/>
    </source>
</evidence>
<keyword evidence="4" id="KW-0804">Transcription</keyword>
<dbReference type="InterPro" id="IPR036390">
    <property type="entry name" value="WH_DNA-bd_sf"/>
</dbReference>
<dbReference type="SUPFAM" id="SSF46785">
    <property type="entry name" value="Winged helix' DNA-binding domain"/>
    <property type="match status" value="1"/>
</dbReference>
<organism evidence="9 10">
    <name type="scientific">Modestobacter roseus</name>
    <dbReference type="NCBI Taxonomy" id="1181884"/>
    <lineage>
        <taxon>Bacteria</taxon>
        <taxon>Bacillati</taxon>
        <taxon>Actinomycetota</taxon>
        <taxon>Actinomycetes</taxon>
        <taxon>Geodermatophilales</taxon>
        <taxon>Geodermatophilaceae</taxon>
        <taxon>Modestobacter</taxon>
    </lineage>
</organism>
<dbReference type="InterPro" id="IPR029016">
    <property type="entry name" value="GAF-like_dom_sf"/>
</dbReference>
<keyword evidence="10" id="KW-1185">Reference proteome</keyword>
<evidence type="ECO:0000256" key="1">
    <source>
        <dbReference type="ARBA" id="ARBA00022798"/>
    </source>
</evidence>
<keyword evidence="1" id="KW-0319">Glycerol metabolism</keyword>
<dbReference type="PROSITE" id="PS51077">
    <property type="entry name" value="HTH_ICLR"/>
    <property type="match status" value="1"/>
</dbReference>
<dbReference type="PANTHER" id="PTHR30136">
    <property type="entry name" value="HELIX-TURN-HELIX TRANSCRIPTIONAL REGULATOR, ICLR FAMILY"/>
    <property type="match status" value="1"/>
</dbReference>
<feature type="domain" description="HTH iclR-type" evidence="7">
    <location>
        <begin position="23"/>
        <end position="83"/>
    </location>
</feature>
<comment type="caution">
    <text evidence="9">The sequence shown here is derived from an EMBL/GenBank/DDBJ whole genome shotgun (WGS) entry which is preliminary data.</text>
</comment>
<accession>A0A562IV23</accession>
<evidence type="ECO:0000256" key="2">
    <source>
        <dbReference type="ARBA" id="ARBA00023015"/>
    </source>
</evidence>
<evidence type="ECO:0000256" key="6">
    <source>
        <dbReference type="ARBA" id="ARBA00070406"/>
    </source>
</evidence>
<keyword evidence="3" id="KW-0238">DNA-binding</keyword>
<comment type="function">
    <text evidence="5">May be an activator protein for the gylABX operon.</text>
</comment>
<dbReference type="RefSeq" id="WP_153358275.1">
    <property type="nucleotide sequence ID" value="NZ_JABGDC010000029.1"/>
</dbReference>
<dbReference type="Pfam" id="PF09339">
    <property type="entry name" value="HTH_IclR"/>
    <property type="match status" value="1"/>
</dbReference>
<evidence type="ECO:0000256" key="4">
    <source>
        <dbReference type="ARBA" id="ARBA00023163"/>
    </source>
</evidence>
<dbReference type="NCBIfam" id="TIGR02431">
    <property type="entry name" value="pcaR_pcaU"/>
    <property type="match status" value="1"/>
</dbReference>
<dbReference type="GO" id="GO:0045893">
    <property type="term" value="P:positive regulation of DNA-templated transcription"/>
    <property type="evidence" value="ECO:0007669"/>
    <property type="project" value="InterPro"/>
</dbReference>
<evidence type="ECO:0000259" key="8">
    <source>
        <dbReference type="PROSITE" id="PS51078"/>
    </source>
</evidence>
<dbReference type="PANTHER" id="PTHR30136:SF34">
    <property type="entry name" value="TRANSCRIPTIONAL REGULATOR"/>
    <property type="match status" value="1"/>
</dbReference>
<evidence type="ECO:0000313" key="9">
    <source>
        <dbReference type="EMBL" id="TWH74696.1"/>
    </source>
</evidence>
<dbReference type="Gene3D" id="3.30.450.40">
    <property type="match status" value="1"/>
</dbReference>
<evidence type="ECO:0000313" key="10">
    <source>
        <dbReference type="Proteomes" id="UP000321490"/>
    </source>
</evidence>
<dbReference type="InterPro" id="IPR036388">
    <property type="entry name" value="WH-like_DNA-bd_sf"/>
</dbReference>
<dbReference type="GO" id="GO:0003700">
    <property type="term" value="F:DNA-binding transcription factor activity"/>
    <property type="evidence" value="ECO:0007669"/>
    <property type="project" value="TreeGrafter"/>
</dbReference>
<evidence type="ECO:0000259" key="7">
    <source>
        <dbReference type="PROSITE" id="PS51077"/>
    </source>
</evidence>
<dbReference type="FunFam" id="1.10.10.10:FF:000056">
    <property type="entry name" value="IclR family transcriptional regulator"/>
    <property type="match status" value="1"/>
</dbReference>
<dbReference type="GO" id="GO:0046278">
    <property type="term" value="P:3,4-dihydroxybenzoate metabolic process"/>
    <property type="evidence" value="ECO:0007669"/>
    <property type="project" value="InterPro"/>
</dbReference>
<dbReference type="Pfam" id="PF01614">
    <property type="entry name" value="IclR_C"/>
    <property type="match status" value="1"/>
</dbReference>
<dbReference type="Proteomes" id="UP000321490">
    <property type="component" value="Unassembled WGS sequence"/>
</dbReference>
<dbReference type="AlphaFoldDB" id="A0A562IV23"/>
<protein>
    <recommendedName>
        <fullName evidence="6">Glycerol operon regulatory protein</fullName>
    </recommendedName>
</protein>
<dbReference type="InterPro" id="IPR014757">
    <property type="entry name" value="Tscrpt_reg_IclR_C"/>
</dbReference>
<gene>
    <name evidence="9" type="ORF">JD78_03241</name>
</gene>
<dbReference type="PROSITE" id="PS51078">
    <property type="entry name" value="ICLR_ED"/>
    <property type="match status" value="1"/>
</dbReference>
<evidence type="ECO:0000256" key="3">
    <source>
        <dbReference type="ARBA" id="ARBA00023125"/>
    </source>
</evidence>
<dbReference type="GO" id="GO:0003677">
    <property type="term" value="F:DNA binding"/>
    <property type="evidence" value="ECO:0007669"/>
    <property type="project" value="UniProtKB-KW"/>
</dbReference>